<evidence type="ECO:0000256" key="2">
    <source>
        <dbReference type="ARBA" id="ARBA00023268"/>
    </source>
</evidence>
<dbReference type="Proteomes" id="UP001642540">
    <property type="component" value="Unassembled WGS sequence"/>
</dbReference>
<dbReference type="Pfam" id="PF17921">
    <property type="entry name" value="Integrase_H2C2"/>
    <property type="match status" value="1"/>
</dbReference>
<reference evidence="6 7" key="1">
    <citation type="submission" date="2024-08" db="EMBL/GenBank/DDBJ databases">
        <authorList>
            <person name="Cucini C."/>
            <person name="Frati F."/>
        </authorList>
    </citation>
    <scope>NUCLEOTIDE SEQUENCE [LARGE SCALE GENOMIC DNA]</scope>
</reference>
<evidence type="ECO:0000259" key="5">
    <source>
        <dbReference type="PROSITE" id="PS50994"/>
    </source>
</evidence>
<dbReference type="PANTHER" id="PTHR37984:SF5">
    <property type="entry name" value="PROTEIN NYNRIN-LIKE"/>
    <property type="match status" value="1"/>
</dbReference>
<organism evidence="6 7">
    <name type="scientific">Orchesella dallaii</name>
    <dbReference type="NCBI Taxonomy" id="48710"/>
    <lineage>
        <taxon>Eukaryota</taxon>
        <taxon>Metazoa</taxon>
        <taxon>Ecdysozoa</taxon>
        <taxon>Arthropoda</taxon>
        <taxon>Hexapoda</taxon>
        <taxon>Collembola</taxon>
        <taxon>Entomobryomorpha</taxon>
        <taxon>Entomobryoidea</taxon>
        <taxon>Orchesellidae</taxon>
        <taxon>Orchesellinae</taxon>
        <taxon>Orchesella</taxon>
    </lineage>
</organism>
<dbReference type="EMBL" id="CAXLJM020000024">
    <property type="protein sequence ID" value="CAL8090374.1"/>
    <property type="molecule type" value="Genomic_DNA"/>
</dbReference>
<dbReference type="InterPro" id="IPR012337">
    <property type="entry name" value="RNaseH-like_sf"/>
</dbReference>
<comment type="caution">
    <text evidence="6">The sequence shown here is derived from an EMBL/GenBank/DDBJ whole genome shotgun (WGS) entry which is preliminary data.</text>
</comment>
<dbReference type="Pfam" id="PF00665">
    <property type="entry name" value="rve"/>
    <property type="match status" value="1"/>
</dbReference>
<feature type="compositionally biased region" description="Low complexity" evidence="3">
    <location>
        <begin position="658"/>
        <end position="670"/>
    </location>
</feature>
<dbReference type="PROSITE" id="PS50878">
    <property type="entry name" value="RT_POL"/>
    <property type="match status" value="1"/>
</dbReference>
<dbReference type="EC" id="2.7.7.49" evidence="1"/>
<evidence type="ECO:0000259" key="4">
    <source>
        <dbReference type="PROSITE" id="PS50878"/>
    </source>
</evidence>
<dbReference type="Gene3D" id="3.30.420.10">
    <property type="entry name" value="Ribonuclease H-like superfamily/Ribonuclease H"/>
    <property type="match status" value="1"/>
</dbReference>
<keyword evidence="7" id="KW-1185">Reference proteome</keyword>
<dbReference type="InterPro" id="IPR001584">
    <property type="entry name" value="Integrase_cat-core"/>
</dbReference>
<proteinExistence type="predicted"/>
<feature type="compositionally biased region" description="Basic and acidic residues" evidence="3">
    <location>
        <begin position="692"/>
        <end position="728"/>
    </location>
</feature>
<dbReference type="InterPro" id="IPR050951">
    <property type="entry name" value="Retrovirus_Pol_polyprotein"/>
</dbReference>
<evidence type="ECO:0000256" key="3">
    <source>
        <dbReference type="SAM" id="MobiDB-lite"/>
    </source>
</evidence>
<dbReference type="Pfam" id="PF00078">
    <property type="entry name" value="RVT_1"/>
    <property type="match status" value="1"/>
</dbReference>
<dbReference type="SUPFAM" id="SSF56672">
    <property type="entry name" value="DNA/RNA polymerases"/>
    <property type="match status" value="1"/>
</dbReference>
<evidence type="ECO:0000313" key="7">
    <source>
        <dbReference type="Proteomes" id="UP001642540"/>
    </source>
</evidence>
<dbReference type="Gene3D" id="1.10.340.70">
    <property type="match status" value="1"/>
</dbReference>
<gene>
    <name evidence="6" type="ORF">ODALV1_LOCUS7623</name>
</gene>
<dbReference type="Gene3D" id="3.10.10.10">
    <property type="entry name" value="HIV Type 1 Reverse Transcriptase, subunit A, domain 1"/>
    <property type="match status" value="1"/>
</dbReference>
<dbReference type="CDD" id="cd09274">
    <property type="entry name" value="RNase_HI_RT_Ty3"/>
    <property type="match status" value="1"/>
</dbReference>
<feature type="domain" description="Reverse transcriptase" evidence="4">
    <location>
        <begin position="128"/>
        <end position="307"/>
    </location>
</feature>
<dbReference type="InterPro" id="IPR000477">
    <property type="entry name" value="RT_dom"/>
</dbReference>
<keyword evidence="2" id="KW-0511">Multifunctional enzyme</keyword>
<dbReference type="Gene3D" id="3.30.70.270">
    <property type="match status" value="2"/>
</dbReference>
<dbReference type="InterPro" id="IPR043128">
    <property type="entry name" value="Rev_trsase/Diguanyl_cyclase"/>
</dbReference>
<dbReference type="SUPFAM" id="SSF53098">
    <property type="entry name" value="Ribonuclease H-like"/>
    <property type="match status" value="1"/>
</dbReference>
<dbReference type="PROSITE" id="PS50994">
    <property type="entry name" value="INTEGRASE"/>
    <property type="match status" value="1"/>
</dbReference>
<dbReference type="InterPro" id="IPR041588">
    <property type="entry name" value="Integrase_H2C2"/>
</dbReference>
<accession>A0ABP1Q940</accession>
<dbReference type="PANTHER" id="PTHR37984">
    <property type="entry name" value="PROTEIN CBG26694"/>
    <property type="match status" value="1"/>
</dbReference>
<dbReference type="InterPro" id="IPR041577">
    <property type="entry name" value="RT_RNaseH_2"/>
</dbReference>
<feature type="domain" description="Integrase catalytic" evidence="5">
    <location>
        <begin position="821"/>
        <end position="983"/>
    </location>
</feature>
<sequence length="1137" mass="131042">MPKLPVPVFIGADFMKKFDIVLQLKLGKFWFGNDPEKCYPIEAKAENQGTIHFSIPNKSEQYSEEEAQEKVKKILRRYKTVARTDGTVGITDATYHVIEAEGPPVKSHVYRYSPIRRKIINEQVEKLLESGLCRPSTSPYAAPVVVATKKNGEARICFDYKKLNAQTKDNASSMESAHSMLRTIPHGMIYSCLDLASGYWQVMLSEESIEKSAFVTQDGHYEMLVMPFGIKNAPKTFQNLMRKVLHGYLDDFCKVYLDDIIIWSRTMEEHLHHIELVMERLKAANLTINEKKCSFAKKEVEYLGHIIGPDGIRKKPETTRAIRKFPIPTNRKELLSFLGLCNWYHAFIENFMELAEPLYKLTKKESPFIWTEDQQQAFEKIKKKICEDVVLASINYEYPIVMKTDASSVGLGAVLCNTIDGVDRPIAFASKLLKKAERHYHIYEKEAFALIFGHRKFREFLEGQKFTIQIDNRALNYIRLMKEKKPKVQRWAQEISQWNADIVLKPGKDNVEADVLSRHPVQGLKTDPMITDDGEEHSYAPIAAMFENQITRDILVEEQEKDDFCGPLRRLLKTAEANKVEITGFKLIEDVLMKKVKHKLMLDEPEEEVHGWLNTVVGDDFDWHHTNQFIEDCESPESEEDDRNHTRGTDQTVNRVASSSKSQLPQSLLSAEGTTVKKTSGMEAFSTQTASRKNEESQSIHSKTTKDNNKEKKEEDKISRRRKKDEIIHPSTSSKTQDIAKSKKIKDYYVPVIPKSLQEEILKMFHDEPEAGHFGFKTTLRRLRIRCFWENMQQEIREYCQSCQVCQASKASRQLPFGLLQPIEPPSEVFEKIFIDYLGPLPRSSKQNCYCLIVVDNLSKWIEAFPVRQAVASKTAEILENEIFLRFGVPKVIVSDNASQFVSKIMAALCRSYGVEQRFTAPYHPNSNQAERTIQTIKQMFQAYTSKKHTNWDKNLRKFAFAINTAVNETTQVTPALLNLGREIPGGFDRAIQKITKFEHQESIDDLKRLPEKLSTVIKAVRENIQKAQKCHKKHQNKKRREHKFQSGDLVMIKTHEQSKKAAKIIQKMIQRYKGPYKLGEQVNDVTFEILTVPKDESIGHRHVEELTMFRKRKGCEIVSPECMIDGKVVRKKPRSN</sequence>
<dbReference type="InterPro" id="IPR036397">
    <property type="entry name" value="RNaseH_sf"/>
</dbReference>
<dbReference type="CDD" id="cd01647">
    <property type="entry name" value="RT_LTR"/>
    <property type="match status" value="1"/>
</dbReference>
<protein>
    <recommendedName>
        <fullName evidence="1">RNA-directed DNA polymerase</fullName>
        <ecNumber evidence="1">2.7.7.49</ecNumber>
    </recommendedName>
</protein>
<feature type="region of interest" description="Disordered" evidence="3">
    <location>
        <begin position="633"/>
        <end position="739"/>
    </location>
</feature>
<dbReference type="InterPro" id="IPR043502">
    <property type="entry name" value="DNA/RNA_pol_sf"/>
</dbReference>
<name>A0ABP1Q940_9HEXA</name>
<evidence type="ECO:0000313" key="6">
    <source>
        <dbReference type="EMBL" id="CAL8090374.1"/>
    </source>
</evidence>
<dbReference type="Pfam" id="PF17919">
    <property type="entry name" value="RT_RNaseH_2"/>
    <property type="match status" value="1"/>
</dbReference>
<evidence type="ECO:0000256" key="1">
    <source>
        <dbReference type="ARBA" id="ARBA00012493"/>
    </source>
</evidence>